<evidence type="ECO:0000256" key="8">
    <source>
        <dbReference type="SAM" id="Phobius"/>
    </source>
</evidence>
<evidence type="ECO:0000256" key="4">
    <source>
        <dbReference type="ARBA" id="ARBA00022475"/>
    </source>
</evidence>
<feature type="transmembrane region" description="Helical" evidence="8">
    <location>
        <begin position="111"/>
        <end position="133"/>
    </location>
</feature>
<feature type="transmembrane region" description="Helical" evidence="8">
    <location>
        <begin position="205"/>
        <end position="224"/>
    </location>
</feature>
<feature type="transmembrane region" description="Helical" evidence="8">
    <location>
        <begin position="338"/>
        <end position="358"/>
    </location>
</feature>
<dbReference type="SUPFAM" id="SSF103473">
    <property type="entry name" value="MFS general substrate transporter"/>
    <property type="match status" value="1"/>
</dbReference>
<proteinExistence type="inferred from homology"/>
<keyword evidence="5 8" id="KW-0812">Transmembrane</keyword>
<feature type="transmembrane region" description="Helical" evidence="8">
    <location>
        <begin position="236"/>
        <end position="256"/>
    </location>
</feature>
<evidence type="ECO:0000313" key="11">
    <source>
        <dbReference type="Proteomes" id="UP000654345"/>
    </source>
</evidence>
<dbReference type="PANTHER" id="PTHR42718:SF9">
    <property type="entry name" value="MAJOR FACILITATOR SUPERFAMILY MULTIDRUG TRANSPORTER MFSC"/>
    <property type="match status" value="1"/>
</dbReference>
<dbReference type="Gene3D" id="1.20.1720.10">
    <property type="entry name" value="Multidrug resistance protein D"/>
    <property type="match status" value="1"/>
</dbReference>
<feature type="transmembrane region" description="Helical" evidence="8">
    <location>
        <begin position="86"/>
        <end position="105"/>
    </location>
</feature>
<evidence type="ECO:0000256" key="1">
    <source>
        <dbReference type="ARBA" id="ARBA00004651"/>
    </source>
</evidence>
<reference evidence="10 11" key="1">
    <citation type="journal article" date="2021" name="Int. J. Syst. Evol. Microbiol.">
        <title>Reticulibacter mediterranei gen. nov., sp. nov., within the new family Reticulibacteraceae fam. nov., and Ktedonospora formicarum gen. nov., sp. nov., Ktedonobacter robiniae sp. nov., Dictyobacter formicarum sp. nov. and Dictyobacter arantiisoli sp. nov., belonging to the class Ktedonobacteria.</title>
        <authorList>
            <person name="Yabe S."/>
            <person name="Zheng Y."/>
            <person name="Wang C.M."/>
            <person name="Sakai Y."/>
            <person name="Abe K."/>
            <person name="Yokota A."/>
            <person name="Donadio S."/>
            <person name="Cavaletti L."/>
            <person name="Monciardini P."/>
        </authorList>
    </citation>
    <scope>NUCLEOTIDE SEQUENCE [LARGE SCALE GENOMIC DNA]</scope>
    <source>
        <strain evidence="10 11">SOSP1-30</strain>
    </source>
</reference>
<dbReference type="InterPro" id="IPR036259">
    <property type="entry name" value="MFS_trans_sf"/>
</dbReference>
<dbReference type="Pfam" id="PF07690">
    <property type="entry name" value="MFS_1"/>
    <property type="match status" value="1"/>
</dbReference>
<keyword evidence="4" id="KW-1003">Cell membrane</keyword>
<feature type="transmembrane region" description="Helical" evidence="8">
    <location>
        <begin position="448"/>
        <end position="472"/>
    </location>
</feature>
<feature type="transmembrane region" description="Helical" evidence="8">
    <location>
        <begin position="370"/>
        <end position="390"/>
    </location>
</feature>
<name>A0ABQ3USM4_9CHLR</name>
<comment type="caution">
    <text evidence="10">The sequence shown here is derived from an EMBL/GenBank/DDBJ whole genome shotgun (WGS) entry which is preliminary data.</text>
</comment>
<keyword evidence="6 8" id="KW-1133">Transmembrane helix</keyword>
<dbReference type="PANTHER" id="PTHR42718">
    <property type="entry name" value="MAJOR FACILITATOR SUPERFAMILY MULTIDRUG TRANSPORTER MFSC"/>
    <property type="match status" value="1"/>
</dbReference>
<evidence type="ECO:0000256" key="7">
    <source>
        <dbReference type="ARBA" id="ARBA00023136"/>
    </source>
</evidence>
<dbReference type="PRINTS" id="PR01036">
    <property type="entry name" value="TCRTETB"/>
</dbReference>
<feature type="transmembrane region" description="Helical" evidence="8">
    <location>
        <begin position="18"/>
        <end position="38"/>
    </location>
</feature>
<evidence type="ECO:0000256" key="5">
    <source>
        <dbReference type="ARBA" id="ARBA00022692"/>
    </source>
</evidence>
<comment type="similarity">
    <text evidence="2">Belongs to the major facilitator superfamily. EmrB family.</text>
</comment>
<keyword evidence="3" id="KW-0813">Transport</keyword>
<dbReference type="Proteomes" id="UP000654345">
    <property type="component" value="Unassembled WGS sequence"/>
</dbReference>
<evidence type="ECO:0000256" key="3">
    <source>
        <dbReference type="ARBA" id="ARBA00022448"/>
    </source>
</evidence>
<evidence type="ECO:0000313" key="10">
    <source>
        <dbReference type="EMBL" id="GHO55445.1"/>
    </source>
</evidence>
<dbReference type="Gene3D" id="1.20.1250.20">
    <property type="entry name" value="MFS general substrate transporter like domains"/>
    <property type="match status" value="1"/>
</dbReference>
<keyword evidence="7 8" id="KW-0472">Membrane</keyword>
<feature type="transmembrane region" description="Helical" evidence="8">
    <location>
        <begin position="277"/>
        <end position="302"/>
    </location>
</feature>
<feature type="transmembrane region" description="Helical" evidence="8">
    <location>
        <begin position="174"/>
        <end position="193"/>
    </location>
</feature>
<feature type="transmembrane region" description="Helical" evidence="8">
    <location>
        <begin position="58"/>
        <end position="79"/>
    </location>
</feature>
<dbReference type="EMBL" id="BNJG01000001">
    <property type="protein sequence ID" value="GHO55445.1"/>
    <property type="molecule type" value="Genomic_DNA"/>
</dbReference>
<dbReference type="PROSITE" id="PS50850">
    <property type="entry name" value="MFS"/>
    <property type="match status" value="1"/>
</dbReference>
<feature type="transmembrane region" description="Helical" evidence="8">
    <location>
        <begin position="308"/>
        <end position="331"/>
    </location>
</feature>
<feature type="domain" description="Major facilitator superfamily (MFS) profile" evidence="9">
    <location>
        <begin position="20"/>
        <end position="516"/>
    </location>
</feature>
<evidence type="ECO:0000259" key="9">
    <source>
        <dbReference type="PROSITE" id="PS50850"/>
    </source>
</evidence>
<accession>A0ABQ3USM4</accession>
<gene>
    <name evidence="10" type="primary">yhcA</name>
    <name evidence="10" type="ORF">KSB_39200</name>
</gene>
<dbReference type="InterPro" id="IPR020846">
    <property type="entry name" value="MFS_dom"/>
</dbReference>
<feature type="transmembrane region" description="Helical" evidence="8">
    <location>
        <begin position="411"/>
        <end position="428"/>
    </location>
</feature>
<dbReference type="InterPro" id="IPR011701">
    <property type="entry name" value="MFS"/>
</dbReference>
<dbReference type="NCBIfam" id="TIGR00711">
    <property type="entry name" value="efflux_EmrB"/>
    <property type="match status" value="1"/>
</dbReference>
<feature type="transmembrane region" description="Helical" evidence="8">
    <location>
        <begin position="493"/>
        <end position="512"/>
    </location>
</feature>
<evidence type="ECO:0000256" key="6">
    <source>
        <dbReference type="ARBA" id="ARBA00022989"/>
    </source>
</evidence>
<sequence>MQVSVPAAKREGGLPYKWIVAGVVIFGIFMSILDGTIVNIAVPRLETAFGSDLNSVQWVLTAYTLAQGVATPLTAFLADRIGTKRFYVLALTGFTLGSVLCGLSWSLPMLILFRVMQGVAGAFLSPLAITLLYSEFPPQERGTVMGALGIPILLGPALGPTIGGYIVTYMDWRLIFYINLPIGILGVLLAFFFLRKGEIVPDKKFDIPGFLCSSIGLALLLYGLSDASTDGWTSPIVMGSLIVGIVLLIAFILVELRLSRSGKQPLLDLTVFADRSFSTSSIASILVTFALYGGLFLIPIYLQNLRGLSAYQAGLVLLPQALASMVAVLIGGRLVDRIGVRAVVIPGLIILAIAMWLYTSLNTSIPIGDFQWLLILRSFGIGLCMQPLSVSALANIQPRRISQASSVSTTLRFVGSSLAVAILATLVQSQNKVHYAHLAEQVTPTSSFGHLVMMIQAGLMGKGASAIAAYAYALQTIGGLLQRQSYMLAIQDAFRVSLFLAIVAIIATLFVTGSKKKAVVVDEASMTAEERAEAEKAREEASMAL</sequence>
<dbReference type="RefSeq" id="WP_201372034.1">
    <property type="nucleotide sequence ID" value="NZ_BNJG01000001.1"/>
</dbReference>
<dbReference type="CDD" id="cd17503">
    <property type="entry name" value="MFS_LmrB_MDR_like"/>
    <property type="match status" value="1"/>
</dbReference>
<comment type="subcellular location">
    <subcellularLocation>
        <location evidence="1">Cell membrane</location>
        <topology evidence="1">Multi-pass membrane protein</topology>
    </subcellularLocation>
</comment>
<protein>
    <submittedName>
        <fullName evidence="10">MFS-type transporter YhcA</fullName>
    </submittedName>
</protein>
<organism evidence="10 11">
    <name type="scientific">Ktedonobacter robiniae</name>
    <dbReference type="NCBI Taxonomy" id="2778365"/>
    <lineage>
        <taxon>Bacteria</taxon>
        <taxon>Bacillati</taxon>
        <taxon>Chloroflexota</taxon>
        <taxon>Ktedonobacteria</taxon>
        <taxon>Ktedonobacterales</taxon>
        <taxon>Ktedonobacteraceae</taxon>
        <taxon>Ktedonobacter</taxon>
    </lineage>
</organism>
<dbReference type="InterPro" id="IPR004638">
    <property type="entry name" value="EmrB-like"/>
</dbReference>
<feature type="transmembrane region" description="Helical" evidence="8">
    <location>
        <begin position="145"/>
        <end position="168"/>
    </location>
</feature>
<keyword evidence="11" id="KW-1185">Reference proteome</keyword>
<evidence type="ECO:0000256" key="2">
    <source>
        <dbReference type="ARBA" id="ARBA00008537"/>
    </source>
</evidence>